<evidence type="ECO:0000256" key="1">
    <source>
        <dbReference type="ARBA" id="ARBA00004651"/>
    </source>
</evidence>
<dbReference type="RefSeq" id="WP_159900409.1">
    <property type="nucleotide sequence ID" value="NZ_BAABFX010000026.1"/>
</dbReference>
<evidence type="ECO:0000256" key="8">
    <source>
        <dbReference type="SAM" id="MobiDB-lite"/>
    </source>
</evidence>
<dbReference type="PANTHER" id="PTHR21716:SF53">
    <property type="entry name" value="PERMEASE PERM-RELATED"/>
    <property type="match status" value="1"/>
</dbReference>
<gene>
    <name evidence="10" type="ORF">GCM10023153_18650</name>
</gene>
<feature type="transmembrane region" description="Helical" evidence="9">
    <location>
        <begin position="234"/>
        <end position="253"/>
    </location>
</feature>
<name>A0ABP8JU41_9MICO</name>
<evidence type="ECO:0000256" key="3">
    <source>
        <dbReference type="ARBA" id="ARBA00022448"/>
    </source>
</evidence>
<dbReference type="PANTHER" id="PTHR21716">
    <property type="entry name" value="TRANSMEMBRANE PROTEIN"/>
    <property type="match status" value="1"/>
</dbReference>
<evidence type="ECO:0000256" key="9">
    <source>
        <dbReference type="SAM" id="Phobius"/>
    </source>
</evidence>
<feature type="compositionally biased region" description="Low complexity" evidence="8">
    <location>
        <begin position="39"/>
        <end position="54"/>
    </location>
</feature>
<evidence type="ECO:0000313" key="10">
    <source>
        <dbReference type="EMBL" id="GAA4396051.1"/>
    </source>
</evidence>
<evidence type="ECO:0000256" key="5">
    <source>
        <dbReference type="ARBA" id="ARBA00022692"/>
    </source>
</evidence>
<dbReference type="InterPro" id="IPR002549">
    <property type="entry name" value="AI-2E-like"/>
</dbReference>
<organism evidence="10 11">
    <name type="scientific">Ornithinibacter aureus</name>
    <dbReference type="NCBI Taxonomy" id="622664"/>
    <lineage>
        <taxon>Bacteria</taxon>
        <taxon>Bacillati</taxon>
        <taxon>Actinomycetota</taxon>
        <taxon>Actinomycetes</taxon>
        <taxon>Micrococcales</taxon>
        <taxon>Intrasporangiaceae</taxon>
        <taxon>Ornithinibacter</taxon>
    </lineage>
</organism>
<proteinExistence type="inferred from homology"/>
<keyword evidence="5 9" id="KW-0812">Transmembrane</keyword>
<keyword evidence="4" id="KW-1003">Cell membrane</keyword>
<feature type="transmembrane region" description="Helical" evidence="9">
    <location>
        <begin position="313"/>
        <end position="346"/>
    </location>
</feature>
<feature type="region of interest" description="Disordered" evidence="8">
    <location>
        <begin position="32"/>
        <end position="59"/>
    </location>
</feature>
<feature type="transmembrane region" description="Helical" evidence="9">
    <location>
        <begin position="353"/>
        <end position="371"/>
    </location>
</feature>
<feature type="transmembrane region" description="Helical" evidence="9">
    <location>
        <begin position="116"/>
        <end position="138"/>
    </location>
</feature>
<keyword evidence="7 9" id="KW-0472">Membrane</keyword>
<comment type="subcellular location">
    <subcellularLocation>
        <location evidence="1">Cell membrane</location>
        <topology evidence="1">Multi-pass membrane protein</topology>
    </subcellularLocation>
</comment>
<comment type="caution">
    <text evidence="10">The sequence shown here is derived from an EMBL/GenBank/DDBJ whole genome shotgun (WGS) entry which is preliminary data.</text>
</comment>
<feature type="transmembrane region" description="Helical" evidence="9">
    <location>
        <begin position="391"/>
        <end position="417"/>
    </location>
</feature>
<evidence type="ECO:0008006" key="12">
    <source>
        <dbReference type="Google" id="ProtNLM"/>
    </source>
</evidence>
<protein>
    <recommendedName>
        <fullName evidence="12">AI-2E family transporter</fullName>
    </recommendedName>
</protein>
<dbReference type="EMBL" id="BAABFX010000026">
    <property type="protein sequence ID" value="GAA4396051.1"/>
    <property type="molecule type" value="Genomic_DNA"/>
</dbReference>
<evidence type="ECO:0000256" key="6">
    <source>
        <dbReference type="ARBA" id="ARBA00022989"/>
    </source>
</evidence>
<evidence type="ECO:0000256" key="4">
    <source>
        <dbReference type="ARBA" id="ARBA00022475"/>
    </source>
</evidence>
<dbReference type="Pfam" id="PF01594">
    <property type="entry name" value="AI-2E_transport"/>
    <property type="match status" value="1"/>
</dbReference>
<keyword evidence="3" id="KW-0813">Transport</keyword>
<comment type="similarity">
    <text evidence="2">Belongs to the autoinducer-2 exporter (AI-2E) (TC 2.A.86) family.</text>
</comment>
<keyword evidence="11" id="KW-1185">Reference proteome</keyword>
<feature type="transmembrane region" description="Helical" evidence="9">
    <location>
        <begin position="90"/>
        <end position="110"/>
    </location>
</feature>
<sequence>MNVSRLWSPVTRWGEFRRRQLAALEESNRIAARVTGTDPTAAEPAANEPAASEADGGVATASSPFVVDPTQPTVTPYGVVGRPLNRHSPFYIGFFGATGALIAVGLWQLVGQITTTLTLIVVSLFIALALSPIVDGLVARGVKRVAAVAAVFSALLAIFAVILAVVIPPVALEGAELARQTPGYVEQLLDARWVHDLDANYDVLDTLQAEIRARAMDQSFIQGVLGGIFGVGRAVLNGTFQVFTVLVLTLYFLGSLPRVKQAGYALVPASRRARVKPLSEEIMRRVGSYALGQVSIATLNGVLSYVMMTLVGIPYAAVLAVTVGLLGLIPMIGATLGAVIVCAIAFVSEPKTALIAGVYYLIYQQVENYLVAPRIMQRTVSVPGPVTIVAALAGGALLGVLGALLAIPVAAGLLLLYEEVLVPRQNRA</sequence>
<accession>A0ABP8JU41</accession>
<dbReference type="Proteomes" id="UP001500390">
    <property type="component" value="Unassembled WGS sequence"/>
</dbReference>
<evidence type="ECO:0000256" key="2">
    <source>
        <dbReference type="ARBA" id="ARBA00009773"/>
    </source>
</evidence>
<feature type="transmembrane region" description="Helical" evidence="9">
    <location>
        <begin position="145"/>
        <end position="167"/>
    </location>
</feature>
<reference evidence="11" key="1">
    <citation type="journal article" date="2019" name="Int. J. Syst. Evol. Microbiol.">
        <title>The Global Catalogue of Microorganisms (GCM) 10K type strain sequencing project: providing services to taxonomists for standard genome sequencing and annotation.</title>
        <authorList>
            <consortium name="The Broad Institute Genomics Platform"/>
            <consortium name="The Broad Institute Genome Sequencing Center for Infectious Disease"/>
            <person name="Wu L."/>
            <person name="Ma J."/>
        </authorList>
    </citation>
    <scope>NUCLEOTIDE SEQUENCE [LARGE SCALE GENOMIC DNA]</scope>
    <source>
        <strain evidence="11">JCM 17738</strain>
    </source>
</reference>
<evidence type="ECO:0000313" key="11">
    <source>
        <dbReference type="Proteomes" id="UP001500390"/>
    </source>
</evidence>
<evidence type="ECO:0000256" key="7">
    <source>
        <dbReference type="ARBA" id="ARBA00023136"/>
    </source>
</evidence>
<keyword evidence="6 9" id="KW-1133">Transmembrane helix</keyword>